<feature type="domain" description="Peroxisomal membrane protein PEX14-like KPWE" evidence="2">
    <location>
        <begin position="148"/>
        <end position="195"/>
    </location>
</feature>
<keyword evidence="5" id="KW-1185">Reference proteome</keyword>
<feature type="region of interest" description="Disordered" evidence="1">
    <location>
        <begin position="77"/>
        <end position="147"/>
    </location>
</feature>
<name>A0A8H4J7B6_9PEZI</name>
<feature type="compositionally biased region" description="Low complexity" evidence="1">
    <location>
        <begin position="118"/>
        <end position="140"/>
    </location>
</feature>
<keyword evidence="4" id="KW-0238">DNA-binding</keyword>
<dbReference type="AlphaFoldDB" id="A0A8H4J7B6"/>
<feature type="domain" description="PEX14-like helix-turn-helix" evidence="3">
    <location>
        <begin position="12"/>
        <end position="77"/>
    </location>
</feature>
<evidence type="ECO:0000313" key="4">
    <source>
        <dbReference type="EMBL" id="KAF4313264.1"/>
    </source>
</evidence>
<evidence type="ECO:0000313" key="5">
    <source>
        <dbReference type="Proteomes" id="UP000572817"/>
    </source>
</evidence>
<gene>
    <name evidence="4" type="ORF">GTA08_BOTSDO00057</name>
</gene>
<proteinExistence type="predicted"/>
<dbReference type="GO" id="GO:0003677">
    <property type="term" value="F:DNA binding"/>
    <property type="evidence" value="ECO:0007669"/>
    <property type="project" value="UniProtKB-KW"/>
</dbReference>
<evidence type="ECO:0000259" key="3">
    <source>
        <dbReference type="Pfam" id="PF25871"/>
    </source>
</evidence>
<accession>A0A8H4J7B6</accession>
<feature type="compositionally biased region" description="Polar residues" evidence="1">
    <location>
        <begin position="79"/>
        <end position="93"/>
    </location>
</feature>
<dbReference type="OrthoDB" id="9936937at2759"/>
<dbReference type="Proteomes" id="UP000572817">
    <property type="component" value="Unassembled WGS sequence"/>
</dbReference>
<protein>
    <submittedName>
        <fullName evidence="4">MYB DNA-binding domain protein</fullName>
    </submittedName>
</protein>
<feature type="compositionally biased region" description="Low complexity" evidence="1">
    <location>
        <begin position="200"/>
        <end position="218"/>
    </location>
</feature>
<organism evidence="4 5">
    <name type="scientific">Botryosphaeria dothidea</name>
    <dbReference type="NCBI Taxonomy" id="55169"/>
    <lineage>
        <taxon>Eukaryota</taxon>
        <taxon>Fungi</taxon>
        <taxon>Dikarya</taxon>
        <taxon>Ascomycota</taxon>
        <taxon>Pezizomycotina</taxon>
        <taxon>Dothideomycetes</taxon>
        <taxon>Dothideomycetes incertae sedis</taxon>
        <taxon>Botryosphaeriales</taxon>
        <taxon>Botryosphaeriaceae</taxon>
        <taxon>Botryosphaeria</taxon>
    </lineage>
</organism>
<evidence type="ECO:0000259" key="2">
    <source>
        <dbReference type="Pfam" id="PF17733"/>
    </source>
</evidence>
<evidence type="ECO:0000256" key="1">
    <source>
        <dbReference type="SAM" id="MobiDB-lite"/>
    </source>
</evidence>
<sequence>MAAAPEPSSTSDSVYAQVDNYPWDTDAEFQSGLGAILGSTASQDQAIELALRARCFYYSRKFNTSVDFDAYKAYRATAPSPSSVPTTVTNGLTPASLPATPSPGQTPPLGSTATFPGAATSAPLASAPTSAPAESSAPPAGQEQQEAPYPTSFAHIVELITTGQPIPGIKDIPDTVLEGQGSAPTASKRRKPWEKDVGVAAGADTAQATAGGTAAASQ</sequence>
<dbReference type="InterPro" id="IPR040554">
    <property type="entry name" value="KPWE_PEX14_dom"/>
</dbReference>
<dbReference type="Pfam" id="PF17733">
    <property type="entry name" value="KPWE_dom"/>
    <property type="match status" value="1"/>
</dbReference>
<dbReference type="InterPro" id="IPR058841">
    <property type="entry name" value="HTH_76"/>
</dbReference>
<dbReference type="PANTHER" id="PTHR36855:SF1">
    <property type="entry name" value="PEROXISOME MEMBRANE ANCHOR PROTEIN PEX14P N-TERMINAL DOMAIN-CONTAINING PROTEIN"/>
    <property type="match status" value="1"/>
</dbReference>
<comment type="caution">
    <text evidence="4">The sequence shown here is derived from an EMBL/GenBank/DDBJ whole genome shotgun (WGS) entry which is preliminary data.</text>
</comment>
<feature type="region of interest" description="Disordered" evidence="1">
    <location>
        <begin position="168"/>
        <end position="218"/>
    </location>
</feature>
<dbReference type="EMBL" id="WWBZ02000001">
    <property type="protein sequence ID" value="KAF4313264.1"/>
    <property type="molecule type" value="Genomic_DNA"/>
</dbReference>
<reference evidence="4" key="1">
    <citation type="submission" date="2020-04" db="EMBL/GenBank/DDBJ databases">
        <title>Genome Assembly and Annotation of Botryosphaeria dothidea sdau 11-99, a Latent Pathogen of Apple Fruit Ring Rot in China.</title>
        <authorList>
            <person name="Yu C."/>
            <person name="Diao Y."/>
            <person name="Lu Q."/>
            <person name="Zhao J."/>
            <person name="Cui S."/>
            <person name="Peng C."/>
            <person name="He B."/>
            <person name="Liu H."/>
        </authorList>
    </citation>
    <scope>NUCLEOTIDE SEQUENCE [LARGE SCALE GENOMIC DNA]</scope>
    <source>
        <strain evidence="4">Sdau11-99</strain>
    </source>
</reference>
<dbReference type="PANTHER" id="PTHR36855">
    <property type="entry name" value="CHROMOSOME 10, WHOLE GENOME SHOTGUN SEQUENCE"/>
    <property type="match status" value="1"/>
</dbReference>
<dbReference type="Pfam" id="PF25871">
    <property type="entry name" value="HTH_76"/>
    <property type="match status" value="1"/>
</dbReference>